<accession>A0A4V1BXP2</accession>
<reference evidence="1 2" key="1">
    <citation type="submission" date="2019-03" db="EMBL/GenBank/DDBJ databases">
        <title>Long-read sequencing reveals hyperdense prophage content in a complex bacterial symbiont genome.</title>
        <authorList>
            <person name="Frost C.L."/>
            <person name="Siozios S."/>
            <person name="Nadal-Jimenez P."/>
            <person name="Brockhurst M.A."/>
            <person name="King K.C."/>
            <person name="Darby A.C."/>
            <person name="Hurst G.D.D."/>
        </authorList>
    </citation>
    <scope>NUCLEOTIDE SEQUENCE [LARGE SCALE GENOMIC DNA]</scope>
    <source>
        <strain evidence="1 2">FIN</strain>
        <plasmid evidence="2">parsfin7</plasmid>
    </source>
</reference>
<evidence type="ECO:0000313" key="2">
    <source>
        <dbReference type="Proteomes" id="UP000295134"/>
    </source>
</evidence>
<evidence type="ECO:0000313" key="1">
    <source>
        <dbReference type="EMBL" id="QBY46383.1"/>
    </source>
</evidence>
<sequence length="49" mass="6104">MSLWRIYFRTYGRKIYRTSWTLYRTSWTNQINRKTTKIADKLNKKSVDN</sequence>
<dbReference type="KEGG" id="ans:ArsFIN_49940"/>
<geneLocation type="plasmid" evidence="2">
    <name>parsfin7</name>
</geneLocation>
<dbReference type="EMBL" id="CP038619">
    <property type="protein sequence ID" value="QBY46383.1"/>
    <property type="molecule type" value="Genomic_DNA"/>
</dbReference>
<organism evidence="1 2">
    <name type="scientific">Arsenophonus nasoniae</name>
    <name type="common">son-killer infecting Nasonia vitripennis</name>
    <dbReference type="NCBI Taxonomy" id="638"/>
    <lineage>
        <taxon>Bacteria</taxon>
        <taxon>Pseudomonadati</taxon>
        <taxon>Pseudomonadota</taxon>
        <taxon>Gammaproteobacteria</taxon>
        <taxon>Enterobacterales</taxon>
        <taxon>Morganellaceae</taxon>
        <taxon>Arsenophonus</taxon>
    </lineage>
</organism>
<protein>
    <submittedName>
        <fullName evidence="1">Uncharacterized protein</fullName>
    </submittedName>
</protein>
<dbReference type="GeneID" id="96879174"/>
<proteinExistence type="predicted"/>
<dbReference type="AlphaFoldDB" id="A0A4V1BXP2"/>
<name>A0A4V1BXP2_9GAMM</name>
<dbReference type="Proteomes" id="UP000295134">
    <property type="component" value="Plasmid pArsFIN7"/>
</dbReference>
<keyword evidence="1" id="KW-0614">Plasmid</keyword>
<gene>
    <name evidence="1" type="ORF">ArsFIN_49940</name>
</gene>
<dbReference type="RefSeq" id="WP_167876765.1">
    <property type="nucleotide sequence ID" value="NZ_CP038619.1"/>
</dbReference>